<name>A0ABD3QDZ4_9STRA</name>
<comment type="caution">
    <text evidence="1">The sequence shown here is derived from an EMBL/GenBank/DDBJ whole genome shotgun (WGS) entry which is preliminary data.</text>
</comment>
<dbReference type="AlphaFoldDB" id="A0ABD3QDZ4"/>
<sequence>MTVRDSVAEGQMFEDEIQGGDAVPVFEGAVEEVAFEGVVYGEAEGPIFEVQSALDGDEDLLDLLVETLDGDFDPNLLV</sequence>
<proteinExistence type="predicted"/>
<evidence type="ECO:0000313" key="2">
    <source>
        <dbReference type="Proteomes" id="UP001516023"/>
    </source>
</evidence>
<gene>
    <name evidence="1" type="ORF">HJC23_012347</name>
</gene>
<accession>A0ABD3QDZ4</accession>
<reference evidence="1 2" key="1">
    <citation type="journal article" date="2020" name="G3 (Bethesda)">
        <title>Improved Reference Genome for Cyclotella cryptica CCMP332, a Model for Cell Wall Morphogenesis, Salinity Adaptation, and Lipid Production in Diatoms (Bacillariophyta).</title>
        <authorList>
            <person name="Roberts W.R."/>
            <person name="Downey K.M."/>
            <person name="Ruck E.C."/>
            <person name="Traller J.C."/>
            <person name="Alverson A.J."/>
        </authorList>
    </citation>
    <scope>NUCLEOTIDE SEQUENCE [LARGE SCALE GENOMIC DNA]</scope>
    <source>
        <strain evidence="1 2">CCMP332</strain>
    </source>
</reference>
<protein>
    <submittedName>
        <fullName evidence="1">Uncharacterized protein</fullName>
    </submittedName>
</protein>
<dbReference type="Proteomes" id="UP001516023">
    <property type="component" value="Unassembled WGS sequence"/>
</dbReference>
<evidence type="ECO:0000313" key="1">
    <source>
        <dbReference type="EMBL" id="KAL3798056.1"/>
    </source>
</evidence>
<keyword evidence="2" id="KW-1185">Reference proteome</keyword>
<dbReference type="EMBL" id="JABMIG020000049">
    <property type="protein sequence ID" value="KAL3798056.1"/>
    <property type="molecule type" value="Genomic_DNA"/>
</dbReference>
<organism evidence="1 2">
    <name type="scientific">Cyclotella cryptica</name>
    <dbReference type="NCBI Taxonomy" id="29204"/>
    <lineage>
        <taxon>Eukaryota</taxon>
        <taxon>Sar</taxon>
        <taxon>Stramenopiles</taxon>
        <taxon>Ochrophyta</taxon>
        <taxon>Bacillariophyta</taxon>
        <taxon>Coscinodiscophyceae</taxon>
        <taxon>Thalassiosirophycidae</taxon>
        <taxon>Stephanodiscales</taxon>
        <taxon>Stephanodiscaceae</taxon>
        <taxon>Cyclotella</taxon>
    </lineage>
</organism>